<proteinExistence type="predicted"/>
<dbReference type="EMBL" id="PDUD01000081">
    <property type="protein sequence ID" value="PHN00690.1"/>
    <property type="molecule type" value="Genomic_DNA"/>
</dbReference>
<keyword evidence="3" id="KW-1185">Reference proteome</keyword>
<dbReference type="PANTHER" id="PTHR34219:SF3">
    <property type="entry name" value="BLL7967 PROTEIN"/>
    <property type="match status" value="1"/>
</dbReference>
<feature type="transmembrane region" description="Helical" evidence="1">
    <location>
        <begin position="337"/>
        <end position="357"/>
    </location>
</feature>
<dbReference type="PANTHER" id="PTHR34219">
    <property type="entry name" value="IRON-REGULATED INNER MEMBRANE PROTEIN-RELATED"/>
    <property type="match status" value="1"/>
</dbReference>
<comment type="caution">
    <text evidence="2">The sequence shown here is derived from an EMBL/GenBank/DDBJ whole genome shotgun (WGS) entry which is preliminary data.</text>
</comment>
<keyword evidence="1" id="KW-0472">Membrane</keyword>
<accession>A0A2D0MWY2</accession>
<dbReference type="Pfam" id="PF03929">
    <property type="entry name" value="PepSY_TM"/>
    <property type="match status" value="1"/>
</dbReference>
<name>A0A2D0MWY2_FLAN2</name>
<evidence type="ECO:0000256" key="1">
    <source>
        <dbReference type="SAM" id="Phobius"/>
    </source>
</evidence>
<gene>
    <name evidence="2" type="ORF">CRP01_40925</name>
</gene>
<dbReference type="AlphaFoldDB" id="A0A2D0MWY2"/>
<evidence type="ECO:0000313" key="2">
    <source>
        <dbReference type="EMBL" id="PHN00690.1"/>
    </source>
</evidence>
<feature type="transmembrane region" description="Helical" evidence="1">
    <location>
        <begin position="137"/>
        <end position="159"/>
    </location>
</feature>
<evidence type="ECO:0000313" key="3">
    <source>
        <dbReference type="Proteomes" id="UP000223913"/>
    </source>
</evidence>
<reference evidence="2 3" key="1">
    <citation type="submission" date="2017-10" db="EMBL/GenBank/DDBJ databases">
        <title>The draft genome sequence of Lewinella nigricans NBRC 102662.</title>
        <authorList>
            <person name="Wang K."/>
        </authorList>
    </citation>
    <scope>NUCLEOTIDE SEQUENCE [LARGE SCALE GENOMIC DNA]</scope>
    <source>
        <strain evidence="2 3">NBRC 102662</strain>
    </source>
</reference>
<dbReference type="Proteomes" id="UP000223913">
    <property type="component" value="Unassembled WGS sequence"/>
</dbReference>
<dbReference type="RefSeq" id="WP_099155901.1">
    <property type="nucleotide sequence ID" value="NZ_PDUD01000081.1"/>
</dbReference>
<keyword evidence="1" id="KW-0812">Transmembrane</keyword>
<dbReference type="OrthoDB" id="111691at2"/>
<organism evidence="2 3">
    <name type="scientific">Flavilitoribacter nigricans (strain ATCC 23147 / DSM 23189 / NBRC 102662 / NCIMB 1420 / SS-2)</name>
    <name type="common">Lewinella nigricans</name>
    <dbReference type="NCBI Taxonomy" id="1122177"/>
    <lineage>
        <taxon>Bacteria</taxon>
        <taxon>Pseudomonadati</taxon>
        <taxon>Bacteroidota</taxon>
        <taxon>Saprospiria</taxon>
        <taxon>Saprospirales</taxon>
        <taxon>Lewinellaceae</taxon>
        <taxon>Flavilitoribacter</taxon>
    </lineage>
</organism>
<keyword evidence="1" id="KW-1133">Transmembrane helix</keyword>
<dbReference type="InterPro" id="IPR005625">
    <property type="entry name" value="PepSY-ass_TM"/>
</dbReference>
<feature type="transmembrane region" description="Helical" evidence="1">
    <location>
        <begin position="12"/>
        <end position="35"/>
    </location>
</feature>
<protein>
    <submittedName>
        <fullName evidence="2">Peptidase</fullName>
    </submittedName>
</protein>
<sequence>MKIKSFLGQVHLWIGLVLGILFFIVAFSGALYTWAPEISRIIYHEAVEAREGDLVDISDLKATIDREFPSGDFRTAFYRDRSTAFQVLLYGNGTYYHANLDPYTGELLHIQDMNTGWLNYLKFLHRNLILGPVGRKIVHWVTLLFLVMTITGLVLWWPVNKKDRKNRLRIKWNASPFKLNYDLHNVLGFYATWVVIFCILTGIFWGFEVVRDGLKSLTGEDQIEYEKPLSRPNRSTEGFDQFALLDSLFREMHQQHPDRTLRISNPHQDDEPVRVTLNRSNALVSQVDQYFFDRYSGRPLTGNFQGGLHEKTSPYHKINGLVYDIHFGTILGLPGRLLVFFASLIAASLPITGFLVWRGKRKR</sequence>
<feature type="transmembrane region" description="Helical" evidence="1">
    <location>
        <begin position="187"/>
        <end position="207"/>
    </location>
</feature>